<sequence length="146" mass="17363">MNIDTFQTFLERIDPALTKEEKKDKMVQIADISLFTQCYNTQITFMGCIEYDINIIEQNGIKTGILFCDLNKLKKDSFNPWLYTPFSSPFFRSQTNVDDFWFVFVEEHINPNAKKFTDFIEQNNLTDFYSKIFLLSYFESTLHQLK</sequence>
<reference evidence="2" key="1">
    <citation type="submission" date="2016-10" db="EMBL/GenBank/DDBJ databases">
        <authorList>
            <person name="Varghese N."/>
            <person name="Submissions S."/>
        </authorList>
    </citation>
    <scope>NUCLEOTIDE SEQUENCE [LARGE SCALE GENOMIC DNA]</scope>
    <source>
        <strain evidence="2">DS-12</strain>
    </source>
</reference>
<dbReference type="Proteomes" id="UP000199036">
    <property type="component" value="Unassembled WGS sequence"/>
</dbReference>
<dbReference type="RefSeq" id="WP_091522253.1">
    <property type="nucleotide sequence ID" value="NZ_FOVI01000009.1"/>
</dbReference>
<organism evidence="1 2">
    <name type="scientific">Paenimyroides ummariense</name>
    <dbReference type="NCBI Taxonomy" id="913024"/>
    <lineage>
        <taxon>Bacteria</taxon>
        <taxon>Pseudomonadati</taxon>
        <taxon>Bacteroidota</taxon>
        <taxon>Flavobacteriia</taxon>
        <taxon>Flavobacteriales</taxon>
        <taxon>Flavobacteriaceae</taxon>
        <taxon>Paenimyroides</taxon>
    </lineage>
</organism>
<accession>A0A1I5B7N9</accession>
<dbReference type="EMBL" id="FOVI01000009">
    <property type="protein sequence ID" value="SFN70716.1"/>
    <property type="molecule type" value="Genomic_DNA"/>
</dbReference>
<evidence type="ECO:0000313" key="1">
    <source>
        <dbReference type="EMBL" id="SFN70716.1"/>
    </source>
</evidence>
<proteinExistence type="predicted"/>
<name>A0A1I5B7N9_9FLAO</name>
<gene>
    <name evidence="1" type="ORF">SAMN05421741_10994</name>
</gene>
<dbReference type="STRING" id="913024.SAMN05421741_10994"/>
<dbReference type="AlphaFoldDB" id="A0A1I5B7N9"/>
<keyword evidence="2" id="KW-1185">Reference proteome</keyword>
<evidence type="ECO:0000313" key="2">
    <source>
        <dbReference type="Proteomes" id="UP000199036"/>
    </source>
</evidence>
<protein>
    <submittedName>
        <fullName evidence="1">Uncharacterized protein</fullName>
    </submittedName>
</protein>
<dbReference type="OrthoDB" id="1451807at2"/>